<dbReference type="Gene3D" id="1.50.10.20">
    <property type="match status" value="1"/>
</dbReference>
<dbReference type="EMBL" id="CP048029">
    <property type="protein sequence ID" value="QIK36948.1"/>
    <property type="molecule type" value="Genomic_DNA"/>
</dbReference>
<accession>A0A6G7VAR8</accession>
<dbReference type="SUPFAM" id="SSF48239">
    <property type="entry name" value="Terpenoid cyclases/Protein prenyltransferases"/>
    <property type="match status" value="1"/>
</dbReference>
<organism evidence="1 2">
    <name type="scientific">Caldichromatium japonicum</name>
    <dbReference type="NCBI Taxonomy" id="2699430"/>
    <lineage>
        <taxon>Bacteria</taxon>
        <taxon>Pseudomonadati</taxon>
        <taxon>Pseudomonadota</taxon>
        <taxon>Gammaproteobacteria</taxon>
        <taxon>Chromatiales</taxon>
        <taxon>Chromatiaceae</taxon>
        <taxon>Caldichromatium</taxon>
    </lineage>
</organism>
<dbReference type="AlphaFoldDB" id="A0A6G7VAR8"/>
<name>A0A6G7VAR8_9GAMM</name>
<dbReference type="RefSeq" id="WP_166269580.1">
    <property type="nucleotide sequence ID" value="NZ_CP048029.1"/>
</dbReference>
<dbReference type="Proteomes" id="UP000502699">
    <property type="component" value="Chromosome"/>
</dbReference>
<dbReference type="KEGG" id="cjap:GWK36_01845"/>
<reference evidence="2" key="1">
    <citation type="submission" date="2020-01" db="EMBL/GenBank/DDBJ databases">
        <title>Caldichromatium gen. nov., sp. nov., a thermophilic purple sulfur bacterium member of the family Chromatiaceae isolated from Nakabusa hot spring, Japan.</title>
        <authorList>
            <person name="Saini M.K."/>
            <person name="Hanada S."/>
            <person name="Tank M."/>
        </authorList>
    </citation>
    <scope>NUCLEOTIDE SEQUENCE [LARGE SCALE GENOMIC DNA]</scope>
    <source>
        <strain evidence="2">No.7</strain>
    </source>
</reference>
<evidence type="ECO:0000313" key="1">
    <source>
        <dbReference type="EMBL" id="QIK36948.1"/>
    </source>
</evidence>
<proteinExistence type="predicted"/>
<sequence length="385" mass="44823">MARSLYRPLQVAITERMVSRRMSDPETQRYDFERRKNNALSFVSSMQMDDEGIRYRYSADCTQPTLYSSAYACMIYSLLGELQRISQESKARWIAYFDSMQSRQTGLFYDPVVKNKLFDDSDWWGARHLALHMISAYTTLGGRPRYPFYFLRSYKDTNILSTWLDSHDWSACFDHAQDIDNKIMNIGCLLQYQRDHWQDSEAGDAVRFLQDYLLDKMNANTGLWGAYNPNDPVQVSRGVQFAYHLLPIFLYDRRLEFNVNRLLEAALRTQNKYGGFAPTPNSSACEDIDSIYILARLVAYAPQYRERVLMALKKAQAWVVVNQVDDGGFVFRLNEGMTYGHRQMMSRRNRGAMFPTWFRLLSLAYSTNALQDISCLAVHCPGYYC</sequence>
<evidence type="ECO:0000313" key="2">
    <source>
        <dbReference type="Proteomes" id="UP000502699"/>
    </source>
</evidence>
<keyword evidence="2" id="KW-1185">Reference proteome</keyword>
<protein>
    <submittedName>
        <fullName evidence="1">Uncharacterized protein</fullName>
    </submittedName>
</protein>
<gene>
    <name evidence="1" type="ORF">GWK36_01845</name>
</gene>
<dbReference type="InterPro" id="IPR008930">
    <property type="entry name" value="Terpenoid_cyclase/PrenylTrfase"/>
</dbReference>